<evidence type="ECO:0000313" key="2">
    <source>
        <dbReference type="EMBL" id="TNN41803.1"/>
    </source>
</evidence>
<organism evidence="2 3">
    <name type="scientific">Liparis tanakae</name>
    <name type="common">Tanaka's snailfish</name>
    <dbReference type="NCBI Taxonomy" id="230148"/>
    <lineage>
        <taxon>Eukaryota</taxon>
        <taxon>Metazoa</taxon>
        <taxon>Chordata</taxon>
        <taxon>Craniata</taxon>
        <taxon>Vertebrata</taxon>
        <taxon>Euteleostomi</taxon>
        <taxon>Actinopterygii</taxon>
        <taxon>Neopterygii</taxon>
        <taxon>Teleostei</taxon>
        <taxon>Neoteleostei</taxon>
        <taxon>Acanthomorphata</taxon>
        <taxon>Eupercaria</taxon>
        <taxon>Perciformes</taxon>
        <taxon>Cottioidei</taxon>
        <taxon>Cottales</taxon>
        <taxon>Liparidae</taxon>
        <taxon>Liparis</taxon>
    </lineage>
</organism>
<dbReference type="Proteomes" id="UP000314294">
    <property type="component" value="Unassembled WGS sequence"/>
</dbReference>
<reference evidence="2 3" key="1">
    <citation type="submission" date="2019-03" db="EMBL/GenBank/DDBJ databases">
        <title>First draft genome of Liparis tanakae, snailfish: a comprehensive survey of snailfish specific genes.</title>
        <authorList>
            <person name="Kim W."/>
            <person name="Song I."/>
            <person name="Jeong J.-H."/>
            <person name="Kim D."/>
            <person name="Kim S."/>
            <person name="Ryu S."/>
            <person name="Song J.Y."/>
            <person name="Lee S.K."/>
        </authorList>
    </citation>
    <scope>NUCLEOTIDE SEQUENCE [LARGE SCALE GENOMIC DNA]</scope>
    <source>
        <tissue evidence="2">Muscle</tissue>
    </source>
</reference>
<dbReference type="EMBL" id="SRLO01001080">
    <property type="protein sequence ID" value="TNN41803.1"/>
    <property type="molecule type" value="Genomic_DNA"/>
</dbReference>
<gene>
    <name evidence="2" type="ORF">EYF80_048048</name>
</gene>
<evidence type="ECO:0000313" key="3">
    <source>
        <dbReference type="Proteomes" id="UP000314294"/>
    </source>
</evidence>
<keyword evidence="3" id="KW-1185">Reference proteome</keyword>
<protein>
    <submittedName>
        <fullName evidence="2">Uncharacterized protein</fullName>
    </submittedName>
</protein>
<dbReference type="AlphaFoldDB" id="A0A4Z2FM12"/>
<comment type="caution">
    <text evidence="2">The sequence shown here is derived from an EMBL/GenBank/DDBJ whole genome shotgun (WGS) entry which is preliminary data.</text>
</comment>
<feature type="region of interest" description="Disordered" evidence="1">
    <location>
        <begin position="164"/>
        <end position="212"/>
    </location>
</feature>
<evidence type="ECO:0000256" key="1">
    <source>
        <dbReference type="SAM" id="MobiDB-lite"/>
    </source>
</evidence>
<proteinExistence type="predicted"/>
<name>A0A4Z2FM12_9TELE</name>
<sequence>MSANSFLRALYTASSCTSRVICFFMWIYDTGAQSLIYICAVWSRPGPRGGDAGSPPGSSVNRQSINILLARLTLNTASSPSSCTWPLICVRRPSMTSSSAWEQLASTLMKNSNWPLFIRDGRDSIPELRRLSASGVSVHKGKYFIMSAAGLLVRLNAARPKPLKRDAPGVRPLYRAVPPPSTSPEVKASPTAPLRHGKEPRRRGLARGRGGGRLLLFKESRRAFQCDATPG</sequence>
<accession>A0A4Z2FM12</accession>